<dbReference type="Proteomes" id="UP000198427">
    <property type="component" value="Unassembled WGS sequence"/>
</dbReference>
<sequence>MKKLANISLSILLSVMILWVGSGIMVMVCEHTGNVSVAKMETKRHCNESKADHCMKYNVKTLSPTNTAQNSFFKLQPLQLSLLPQMVSCNQLLPLPVLTKAPERVLSLLWHSPPRQYLRILTTLLI</sequence>
<dbReference type="GeneID" id="94030183"/>
<reference evidence="1 2" key="1">
    <citation type="submission" date="2017-06" db="EMBL/GenBank/DDBJ databases">
        <authorList>
            <person name="Varghese N."/>
            <person name="Submissions S."/>
        </authorList>
    </citation>
    <scope>NUCLEOTIDE SEQUENCE [LARGE SCALE GENOMIC DNA]</scope>
    <source>
        <strain evidence="1 2">DSM 26989</strain>
    </source>
</reference>
<accession>A0A2K9HH61</accession>
<keyword evidence="2" id="KW-1185">Reference proteome</keyword>
<dbReference type="AlphaFoldDB" id="A0A2K9HH61"/>
<comment type="caution">
    <text evidence="1">The sequence shown here is derived from an EMBL/GenBank/DDBJ whole genome shotgun (WGS) entry which is preliminary data.</text>
</comment>
<evidence type="ECO:0000313" key="1">
    <source>
        <dbReference type="EMBL" id="SNR87840.1"/>
    </source>
</evidence>
<dbReference type="RefSeq" id="WP_089366363.1">
    <property type="nucleotide sequence ID" value="NZ_CP023864.1"/>
</dbReference>
<dbReference type="KEGG" id="pje:CRM71_12530"/>
<dbReference type="EMBL" id="FZNZ01000016">
    <property type="protein sequence ID" value="SNR87840.1"/>
    <property type="molecule type" value="Genomic_DNA"/>
</dbReference>
<protein>
    <submittedName>
        <fullName evidence="1">Uncharacterized protein</fullName>
    </submittedName>
</protein>
<gene>
    <name evidence="1" type="ORF">SAMN06265364_11655</name>
</gene>
<dbReference type="OrthoDB" id="1072995at2"/>
<evidence type="ECO:0000313" key="2">
    <source>
        <dbReference type="Proteomes" id="UP000198427"/>
    </source>
</evidence>
<name>A0A2K9HH61_9BACT</name>
<organism evidence="1 2">
    <name type="scientific">Prevotella jejuni</name>
    <dbReference type="NCBI Taxonomy" id="1177574"/>
    <lineage>
        <taxon>Bacteria</taxon>
        <taxon>Pseudomonadati</taxon>
        <taxon>Bacteroidota</taxon>
        <taxon>Bacteroidia</taxon>
        <taxon>Bacteroidales</taxon>
        <taxon>Prevotellaceae</taxon>
        <taxon>Prevotella</taxon>
    </lineage>
</organism>
<proteinExistence type="predicted"/>